<protein>
    <recommendedName>
        <fullName evidence="3">Transmembrane protein</fullName>
    </recommendedName>
</protein>
<keyword evidence="1" id="KW-1133">Transmembrane helix</keyword>
<proteinExistence type="evidence at transcript level"/>
<organism evidence="2">
    <name type="scientific">Medicago truncatula</name>
    <name type="common">Barrel medic</name>
    <name type="synonym">Medicago tribuloides</name>
    <dbReference type="NCBI Taxonomy" id="3880"/>
    <lineage>
        <taxon>Eukaryota</taxon>
        <taxon>Viridiplantae</taxon>
        <taxon>Streptophyta</taxon>
        <taxon>Embryophyta</taxon>
        <taxon>Tracheophyta</taxon>
        <taxon>Spermatophyta</taxon>
        <taxon>Magnoliopsida</taxon>
        <taxon>eudicotyledons</taxon>
        <taxon>Gunneridae</taxon>
        <taxon>Pentapetalae</taxon>
        <taxon>rosids</taxon>
        <taxon>fabids</taxon>
        <taxon>Fabales</taxon>
        <taxon>Fabaceae</taxon>
        <taxon>Papilionoideae</taxon>
        <taxon>50 kb inversion clade</taxon>
        <taxon>NPAAA clade</taxon>
        <taxon>Hologalegina</taxon>
        <taxon>IRL clade</taxon>
        <taxon>Trifolieae</taxon>
        <taxon>Medicago</taxon>
    </lineage>
</organism>
<dbReference type="AlphaFoldDB" id="I3T4G5"/>
<keyword evidence="1" id="KW-0812">Transmembrane</keyword>
<name>I3T4G5_MEDTR</name>
<reference evidence="2" key="1">
    <citation type="submission" date="2012-05" db="EMBL/GenBank/DDBJ databases">
        <authorList>
            <person name="Krishnakumar V."/>
            <person name="Cheung F."/>
            <person name="Xiao Y."/>
            <person name="Chan A."/>
            <person name="Moskal W.A."/>
            <person name="Town C.D."/>
        </authorList>
    </citation>
    <scope>NUCLEOTIDE SEQUENCE</scope>
</reference>
<evidence type="ECO:0008006" key="3">
    <source>
        <dbReference type="Google" id="ProtNLM"/>
    </source>
</evidence>
<evidence type="ECO:0000313" key="2">
    <source>
        <dbReference type="EMBL" id="AFK47407.1"/>
    </source>
</evidence>
<evidence type="ECO:0000256" key="1">
    <source>
        <dbReference type="SAM" id="Phobius"/>
    </source>
</evidence>
<keyword evidence="1" id="KW-0472">Membrane</keyword>
<accession>I3T4G5</accession>
<sequence length="55" mass="6530">MQIQVWKVLETLLRQGSLQNYSRNILMMTCLESYPSLGAMFTYFCLLPLPLKMQW</sequence>
<feature type="transmembrane region" description="Helical" evidence="1">
    <location>
        <begin position="33"/>
        <end position="51"/>
    </location>
</feature>
<dbReference type="EMBL" id="BT147613">
    <property type="protein sequence ID" value="AFK47407.1"/>
    <property type="molecule type" value="mRNA"/>
</dbReference>